<dbReference type="Proteomes" id="UP001148838">
    <property type="component" value="Unassembled WGS sequence"/>
</dbReference>
<organism evidence="1 2">
    <name type="scientific">Periplaneta americana</name>
    <name type="common">American cockroach</name>
    <name type="synonym">Blatta americana</name>
    <dbReference type="NCBI Taxonomy" id="6978"/>
    <lineage>
        <taxon>Eukaryota</taxon>
        <taxon>Metazoa</taxon>
        <taxon>Ecdysozoa</taxon>
        <taxon>Arthropoda</taxon>
        <taxon>Hexapoda</taxon>
        <taxon>Insecta</taxon>
        <taxon>Pterygota</taxon>
        <taxon>Neoptera</taxon>
        <taxon>Polyneoptera</taxon>
        <taxon>Dictyoptera</taxon>
        <taxon>Blattodea</taxon>
        <taxon>Blattoidea</taxon>
        <taxon>Blattidae</taxon>
        <taxon>Blattinae</taxon>
        <taxon>Periplaneta</taxon>
    </lineage>
</organism>
<accession>A0ABQ8S7P7</accession>
<keyword evidence="2" id="KW-1185">Reference proteome</keyword>
<dbReference type="EMBL" id="JAJSOF020000033">
    <property type="protein sequence ID" value="KAJ4430077.1"/>
    <property type="molecule type" value="Genomic_DNA"/>
</dbReference>
<name>A0ABQ8S7P7_PERAM</name>
<evidence type="ECO:0000313" key="1">
    <source>
        <dbReference type="EMBL" id="KAJ4430077.1"/>
    </source>
</evidence>
<protein>
    <submittedName>
        <fullName evidence="1">Uncharacterized protein</fullName>
    </submittedName>
</protein>
<sequence>MLERNFGSVGKRLSRLSFAGLSDVLDFPELYRILMVRPVMSKQAHFSDLDVVREHQALGLALRNARWFESSRGKTFSHEFSASVWDRCPPSIVMHLVSYDWCFLSTLILYRILNQENGIEEKERPREGQEGKRPPA</sequence>
<comment type="caution">
    <text evidence="1">The sequence shown here is derived from an EMBL/GenBank/DDBJ whole genome shotgun (WGS) entry which is preliminary data.</text>
</comment>
<gene>
    <name evidence="1" type="ORF">ANN_22286</name>
</gene>
<proteinExistence type="predicted"/>
<reference evidence="1 2" key="1">
    <citation type="journal article" date="2022" name="Allergy">
        <title>Genome assembly and annotation of Periplaneta americana reveal a comprehensive cockroach allergen profile.</title>
        <authorList>
            <person name="Wang L."/>
            <person name="Xiong Q."/>
            <person name="Saelim N."/>
            <person name="Wang L."/>
            <person name="Nong W."/>
            <person name="Wan A.T."/>
            <person name="Shi M."/>
            <person name="Liu X."/>
            <person name="Cao Q."/>
            <person name="Hui J.H.L."/>
            <person name="Sookrung N."/>
            <person name="Leung T.F."/>
            <person name="Tungtrongchitr A."/>
            <person name="Tsui S.K.W."/>
        </authorList>
    </citation>
    <scope>NUCLEOTIDE SEQUENCE [LARGE SCALE GENOMIC DNA]</scope>
    <source>
        <strain evidence="1">PWHHKU_190912</strain>
    </source>
</reference>
<evidence type="ECO:0000313" key="2">
    <source>
        <dbReference type="Proteomes" id="UP001148838"/>
    </source>
</evidence>